<dbReference type="EMBL" id="SOYS01000002">
    <property type="protein sequence ID" value="NIY47354.1"/>
    <property type="molecule type" value="Genomic_DNA"/>
</dbReference>
<gene>
    <name evidence="2" type="primary">ybgE</name>
    <name evidence="2" type="ORF">E2L00_07355</name>
</gene>
<keyword evidence="3" id="KW-1185">Reference proteome</keyword>
<name>A0ABX0VKY5_9ENTR</name>
<evidence type="ECO:0000313" key="3">
    <source>
        <dbReference type="Proteomes" id="UP000697927"/>
    </source>
</evidence>
<organism evidence="2 3">
    <name type="scientific">Cedecea colo</name>
    <dbReference type="NCBI Taxonomy" id="2552946"/>
    <lineage>
        <taxon>Bacteria</taxon>
        <taxon>Pseudomonadati</taxon>
        <taxon>Pseudomonadota</taxon>
        <taxon>Gammaproteobacteria</taxon>
        <taxon>Enterobacterales</taxon>
        <taxon>Enterobacteriaceae</taxon>
        <taxon>Cedecea</taxon>
    </lineage>
</organism>
<sequence>MEAIIARLYAVMDKSPLRALSFIMALALAGCIFWDPTRFAAKTSELEIWHGFLLMWAVCAGVIHGVGFRPQKALWQGIFCPLLAQLVLLAGLLFFFF</sequence>
<dbReference type="NCBIfam" id="NF007881">
    <property type="entry name" value="PRK10588.1"/>
    <property type="match status" value="1"/>
</dbReference>
<proteinExistence type="predicted"/>
<evidence type="ECO:0000256" key="1">
    <source>
        <dbReference type="SAM" id="Phobius"/>
    </source>
</evidence>
<dbReference type="Proteomes" id="UP000697927">
    <property type="component" value="Unassembled WGS sequence"/>
</dbReference>
<comment type="caution">
    <text evidence="2">The sequence shown here is derived from an EMBL/GenBank/DDBJ whole genome shotgun (WGS) entry which is preliminary data.</text>
</comment>
<accession>A0ABX0VKY5</accession>
<protein>
    <submittedName>
        <fullName evidence="2">Cyd operon protein YbgE</fullName>
    </submittedName>
</protein>
<feature type="transmembrane region" description="Helical" evidence="1">
    <location>
        <begin position="73"/>
        <end position="96"/>
    </location>
</feature>
<dbReference type="InterPro" id="IPR011846">
    <property type="entry name" value="Cyd_oper_YbgE"/>
</dbReference>
<dbReference type="RefSeq" id="WP_167609086.1">
    <property type="nucleotide sequence ID" value="NZ_SOYS01000002.1"/>
</dbReference>
<keyword evidence="1" id="KW-1133">Transmembrane helix</keyword>
<dbReference type="NCBIfam" id="TIGR02112">
    <property type="entry name" value="cyd_oper_ybgE"/>
    <property type="match status" value="1"/>
</dbReference>
<evidence type="ECO:0000313" key="2">
    <source>
        <dbReference type="EMBL" id="NIY47354.1"/>
    </source>
</evidence>
<keyword evidence="1" id="KW-0812">Transmembrane</keyword>
<dbReference type="PROSITE" id="PS51257">
    <property type="entry name" value="PROKAR_LIPOPROTEIN"/>
    <property type="match status" value="1"/>
</dbReference>
<feature type="transmembrane region" description="Helical" evidence="1">
    <location>
        <begin position="46"/>
        <end position="67"/>
    </location>
</feature>
<reference evidence="2 3" key="1">
    <citation type="journal article" date="2020" name="Microorganisms">
        <title>Polyphasic Characterisation of Cedecea colo sp. nov., a New Enteric Bacterium Isolated from the Koala Hindgut.</title>
        <authorList>
            <person name="Boath J.M."/>
            <person name="Dakhal S."/>
            <person name="Van T.T.H."/>
            <person name="Moore R.J."/>
            <person name="Dekiwadia C."/>
            <person name="Macreadie I.G."/>
        </authorList>
    </citation>
    <scope>NUCLEOTIDE SEQUENCE [LARGE SCALE GENOMIC DNA]</scope>
    <source>
        <strain evidence="2 3">ZA</strain>
    </source>
</reference>
<dbReference type="Pfam" id="PF09600">
    <property type="entry name" value="Cyd_oper_YbgE"/>
    <property type="match status" value="1"/>
</dbReference>
<keyword evidence="1" id="KW-0472">Membrane</keyword>
<feature type="transmembrane region" description="Helical" evidence="1">
    <location>
        <begin position="17"/>
        <end position="34"/>
    </location>
</feature>